<evidence type="ECO:0000313" key="2">
    <source>
        <dbReference type="Proteomes" id="UP000663860"/>
    </source>
</evidence>
<sequence length="215" mass="24863">MLPVTSRGTPHNVSVGIQLLDLPLVSVFIPSFLATIESDYDYRLYIGYDYGDMWYDNDTNWDKLLSFITTRITDSSHLRLNVSVRPILLFGVEQRITPIWNTLATAAYKDMCDYFYPANDDILIRTKGWTSAAIRTLKTCVVASNFGIVTFKDLNNCVMPTFHLVHRTHLDLHEGIYYPLPTHGDGQDPWIFGVYRPWKCAFFIEHYELKNRVVI</sequence>
<reference evidence="1" key="1">
    <citation type="submission" date="2021-02" db="EMBL/GenBank/DDBJ databases">
        <authorList>
            <person name="Nowell W R."/>
        </authorList>
    </citation>
    <scope>NUCLEOTIDE SEQUENCE</scope>
</reference>
<proteinExistence type="predicted"/>
<name>A0A815TAR2_9BILA</name>
<dbReference type="Proteomes" id="UP000663860">
    <property type="component" value="Unassembled WGS sequence"/>
</dbReference>
<evidence type="ECO:0000313" key="1">
    <source>
        <dbReference type="EMBL" id="CAF1498594.1"/>
    </source>
</evidence>
<dbReference type="AlphaFoldDB" id="A0A815TAR2"/>
<organism evidence="1 2">
    <name type="scientific">Adineta steineri</name>
    <dbReference type="NCBI Taxonomy" id="433720"/>
    <lineage>
        <taxon>Eukaryota</taxon>
        <taxon>Metazoa</taxon>
        <taxon>Spiralia</taxon>
        <taxon>Gnathifera</taxon>
        <taxon>Rotifera</taxon>
        <taxon>Eurotatoria</taxon>
        <taxon>Bdelloidea</taxon>
        <taxon>Adinetida</taxon>
        <taxon>Adinetidae</taxon>
        <taxon>Adineta</taxon>
    </lineage>
</organism>
<comment type="caution">
    <text evidence="1">The sequence shown here is derived from an EMBL/GenBank/DDBJ whole genome shotgun (WGS) entry which is preliminary data.</text>
</comment>
<feature type="non-terminal residue" evidence="1">
    <location>
        <position position="215"/>
    </location>
</feature>
<protein>
    <submittedName>
        <fullName evidence="1">Uncharacterized protein</fullName>
    </submittedName>
</protein>
<gene>
    <name evidence="1" type="ORF">IZO911_LOCUS44892</name>
</gene>
<dbReference type="EMBL" id="CAJNOE010003089">
    <property type="protein sequence ID" value="CAF1498594.1"/>
    <property type="molecule type" value="Genomic_DNA"/>
</dbReference>
<accession>A0A815TAR2</accession>